<evidence type="ECO:0000313" key="2">
    <source>
        <dbReference type="Proteomes" id="UP000063699"/>
    </source>
</evidence>
<proteinExistence type="predicted"/>
<gene>
    <name evidence="1" type="ORF">AOZ06_01970</name>
</gene>
<reference evidence="1 2" key="1">
    <citation type="submission" date="2015-07" db="EMBL/GenBank/DDBJ databases">
        <title>Genome sequencing of Kibdelosporangium phytohabitans.</title>
        <authorList>
            <person name="Qin S."/>
            <person name="Xing K."/>
        </authorList>
    </citation>
    <scope>NUCLEOTIDE SEQUENCE [LARGE SCALE GENOMIC DNA]</scope>
    <source>
        <strain evidence="1 2">KLBMP1111</strain>
    </source>
</reference>
<dbReference type="EMBL" id="CP012752">
    <property type="protein sequence ID" value="ALG14487.1"/>
    <property type="molecule type" value="Genomic_DNA"/>
</dbReference>
<dbReference type="STRING" id="860235.AOZ06_01970"/>
<sequence>MVSVHVMEGLPIRSRALPFADRVEIRFGNAFPLALLIDRDAVEELLDAIQSGYAALEKATRRTEEA</sequence>
<name>A0A0N7F5K5_9PSEU</name>
<keyword evidence="2" id="KW-1185">Reference proteome</keyword>
<evidence type="ECO:0000313" key="1">
    <source>
        <dbReference type="EMBL" id="ALG14487.1"/>
    </source>
</evidence>
<dbReference type="KEGG" id="kphy:AOZ06_01970"/>
<accession>A0A0N7F5K5</accession>
<protein>
    <submittedName>
        <fullName evidence="1">Uncharacterized protein</fullName>
    </submittedName>
</protein>
<dbReference type="AlphaFoldDB" id="A0A0N7F5K5"/>
<dbReference type="OrthoDB" id="3694955at2"/>
<dbReference type="Proteomes" id="UP000063699">
    <property type="component" value="Chromosome"/>
</dbReference>
<organism evidence="1 2">
    <name type="scientific">Kibdelosporangium phytohabitans</name>
    <dbReference type="NCBI Taxonomy" id="860235"/>
    <lineage>
        <taxon>Bacteria</taxon>
        <taxon>Bacillati</taxon>
        <taxon>Actinomycetota</taxon>
        <taxon>Actinomycetes</taxon>
        <taxon>Pseudonocardiales</taxon>
        <taxon>Pseudonocardiaceae</taxon>
        <taxon>Kibdelosporangium</taxon>
    </lineage>
</organism>